<accession>A0AAC9WM79</accession>
<proteinExistence type="predicted"/>
<dbReference type="SFLD" id="SFLDS00003">
    <property type="entry name" value="Haloacid_Dehalogenase"/>
    <property type="match status" value="1"/>
</dbReference>
<dbReference type="RefSeq" id="WP_085236955.1">
    <property type="nucleotide sequence ID" value="NZ_CP020773.1"/>
</dbReference>
<dbReference type="SFLD" id="SFLDG01129">
    <property type="entry name" value="C1.5:_HAD__Beta-PGM__Phosphata"/>
    <property type="match status" value="1"/>
</dbReference>
<protein>
    <submittedName>
        <fullName evidence="1">HAD family hydrolase</fullName>
    </submittedName>
</protein>
<dbReference type="Pfam" id="PF13419">
    <property type="entry name" value="HAD_2"/>
    <property type="match status" value="1"/>
</dbReference>
<name>A0AAC9WM79_9STAP</name>
<dbReference type="InterPro" id="IPR006439">
    <property type="entry name" value="HAD-SF_hydro_IA"/>
</dbReference>
<dbReference type="KEGG" id="slz:B5P37_03700"/>
<dbReference type="InterPro" id="IPR023214">
    <property type="entry name" value="HAD_sf"/>
</dbReference>
<reference evidence="1 2" key="1">
    <citation type="submission" date="2017-04" db="EMBL/GenBank/DDBJ databases">
        <authorList>
            <person name="Veseli I.A."/>
            <person name="Tang C."/>
            <person name="Pombert J.-F."/>
        </authorList>
    </citation>
    <scope>NUCLEOTIDE SEQUENCE [LARGE SCALE GENOMIC DNA]</scope>
    <source>
        <strain evidence="1 2">ATCC 700373</strain>
    </source>
</reference>
<dbReference type="PANTHER" id="PTHR18901">
    <property type="entry name" value="2-DEOXYGLUCOSE-6-PHOSPHATE PHOSPHATASE 2"/>
    <property type="match status" value="1"/>
</dbReference>
<dbReference type="PANTHER" id="PTHR18901:SF38">
    <property type="entry name" value="PSEUDOURIDINE-5'-PHOSPHATASE"/>
    <property type="match status" value="1"/>
</dbReference>
<dbReference type="NCBIfam" id="TIGR01509">
    <property type="entry name" value="HAD-SF-IA-v3"/>
    <property type="match status" value="1"/>
</dbReference>
<dbReference type="AlphaFoldDB" id="A0AAC9WM79"/>
<dbReference type="InterPro" id="IPR041492">
    <property type="entry name" value="HAD_2"/>
</dbReference>
<gene>
    <name evidence="1" type="ORF">B5P37_03700</name>
</gene>
<organism evidence="1 2">
    <name type="scientific">Staphylococcus lutrae</name>
    <dbReference type="NCBI Taxonomy" id="155085"/>
    <lineage>
        <taxon>Bacteria</taxon>
        <taxon>Bacillati</taxon>
        <taxon>Bacillota</taxon>
        <taxon>Bacilli</taxon>
        <taxon>Bacillales</taxon>
        <taxon>Staphylococcaceae</taxon>
        <taxon>Staphylococcus</taxon>
    </lineage>
</organism>
<sequence length="214" mass="23802">MYRAVIFDFDGTIIDTEQHLFNSVNHYLKEAGQPCVSEAFYRSNIGGRALGLHQHLLTHIGESLTQQLYQEHYETASELPLRPGVLALMQQLHQRHIPMGIATSSTRQHIEVLTQKLGINQYISTIKGREDVEAVKPAPDLYLTVVQALNFLPTQCLAIEDSVKGATAAVHAGLDVIVNPNVFTAKSDFSELNLLAKSVDLTQVVSKYFDEESQ</sequence>
<evidence type="ECO:0000313" key="1">
    <source>
        <dbReference type="EMBL" id="ARJ50477.1"/>
    </source>
</evidence>
<dbReference type="Gene3D" id="3.40.50.1000">
    <property type="entry name" value="HAD superfamily/HAD-like"/>
    <property type="match status" value="1"/>
</dbReference>
<keyword evidence="1" id="KW-0378">Hydrolase</keyword>
<keyword evidence="2" id="KW-1185">Reference proteome</keyword>
<dbReference type="Gene3D" id="1.10.150.240">
    <property type="entry name" value="Putative phosphatase, domain 2"/>
    <property type="match status" value="1"/>
</dbReference>
<evidence type="ECO:0000313" key="2">
    <source>
        <dbReference type="Proteomes" id="UP000242864"/>
    </source>
</evidence>
<dbReference type="InterPro" id="IPR023198">
    <property type="entry name" value="PGP-like_dom2"/>
</dbReference>
<dbReference type="Proteomes" id="UP000242864">
    <property type="component" value="Chromosome"/>
</dbReference>
<dbReference type="GO" id="GO:0016787">
    <property type="term" value="F:hydrolase activity"/>
    <property type="evidence" value="ECO:0007669"/>
    <property type="project" value="UniProtKB-KW"/>
</dbReference>
<dbReference type="InterPro" id="IPR036412">
    <property type="entry name" value="HAD-like_sf"/>
</dbReference>
<dbReference type="SUPFAM" id="SSF56784">
    <property type="entry name" value="HAD-like"/>
    <property type="match status" value="1"/>
</dbReference>
<dbReference type="EMBL" id="CP020773">
    <property type="protein sequence ID" value="ARJ50477.1"/>
    <property type="molecule type" value="Genomic_DNA"/>
</dbReference>